<protein>
    <submittedName>
        <fullName evidence="1">Uncharacterized protein</fullName>
    </submittedName>
</protein>
<evidence type="ECO:0000313" key="1">
    <source>
        <dbReference type="EMBL" id="CAD8060126.1"/>
    </source>
</evidence>
<evidence type="ECO:0000313" key="2">
    <source>
        <dbReference type="Proteomes" id="UP000692954"/>
    </source>
</evidence>
<comment type="caution">
    <text evidence="1">The sequence shown here is derived from an EMBL/GenBank/DDBJ whole genome shotgun (WGS) entry which is preliminary data.</text>
</comment>
<keyword evidence="2" id="KW-1185">Reference proteome</keyword>
<dbReference type="AlphaFoldDB" id="A0A8S1L5U0"/>
<proteinExistence type="predicted"/>
<reference evidence="1" key="1">
    <citation type="submission" date="2021-01" db="EMBL/GenBank/DDBJ databases">
        <authorList>
            <consortium name="Genoscope - CEA"/>
            <person name="William W."/>
        </authorList>
    </citation>
    <scope>NUCLEOTIDE SEQUENCE</scope>
</reference>
<sequence>MKQKTKKKKNIQFEDEKKQLKMKLPRRMDGLDILID</sequence>
<gene>
    <name evidence="1" type="ORF">PSON_ATCC_30995.1.T0140105</name>
</gene>
<dbReference type="EMBL" id="CAJJDN010000014">
    <property type="protein sequence ID" value="CAD8060126.1"/>
    <property type="molecule type" value="Genomic_DNA"/>
</dbReference>
<name>A0A8S1L5U0_9CILI</name>
<accession>A0A8S1L5U0</accession>
<dbReference type="Proteomes" id="UP000692954">
    <property type="component" value="Unassembled WGS sequence"/>
</dbReference>
<organism evidence="1 2">
    <name type="scientific">Paramecium sonneborni</name>
    <dbReference type="NCBI Taxonomy" id="65129"/>
    <lineage>
        <taxon>Eukaryota</taxon>
        <taxon>Sar</taxon>
        <taxon>Alveolata</taxon>
        <taxon>Ciliophora</taxon>
        <taxon>Intramacronucleata</taxon>
        <taxon>Oligohymenophorea</taxon>
        <taxon>Peniculida</taxon>
        <taxon>Parameciidae</taxon>
        <taxon>Paramecium</taxon>
    </lineage>
</organism>